<dbReference type="Proteomes" id="UP000654075">
    <property type="component" value="Unassembled WGS sequence"/>
</dbReference>
<dbReference type="CDD" id="cd14137">
    <property type="entry name" value="STKc_GSK3"/>
    <property type="match status" value="1"/>
</dbReference>
<dbReference type="GO" id="GO:0005737">
    <property type="term" value="C:cytoplasm"/>
    <property type="evidence" value="ECO:0007669"/>
    <property type="project" value="TreeGrafter"/>
</dbReference>
<dbReference type="InterPro" id="IPR050591">
    <property type="entry name" value="GSK-3"/>
</dbReference>
<feature type="domain" description="Protein kinase" evidence="7">
    <location>
        <begin position="1"/>
        <end position="270"/>
    </location>
</feature>
<dbReference type="SMART" id="SM00220">
    <property type="entry name" value="S_TKc"/>
    <property type="match status" value="1"/>
</dbReference>
<dbReference type="GO" id="GO:0007165">
    <property type="term" value="P:signal transduction"/>
    <property type="evidence" value="ECO:0007669"/>
    <property type="project" value="TreeGrafter"/>
</dbReference>
<comment type="caution">
    <text evidence="8">The sequence shown here is derived from an EMBL/GenBank/DDBJ whole genome shotgun (WGS) entry which is preliminary data.</text>
</comment>
<dbReference type="OMA" id="ERETQEY"/>
<name>A0A813ETF2_POLGL</name>
<proteinExistence type="inferred from homology"/>
<evidence type="ECO:0000256" key="3">
    <source>
        <dbReference type="ARBA" id="ARBA00022679"/>
    </source>
</evidence>
<dbReference type="Gene3D" id="3.30.200.20">
    <property type="entry name" value="Phosphorylase Kinase, domain 1"/>
    <property type="match status" value="1"/>
</dbReference>
<dbReference type="PANTHER" id="PTHR24057:SF0">
    <property type="entry name" value="PROTEIN KINASE SHAGGY-RELATED"/>
    <property type="match status" value="1"/>
</dbReference>
<accession>A0A813ETF2</accession>
<dbReference type="FunFam" id="1.10.510.10:FF:000624">
    <property type="entry name" value="Mitogen-activated protein kinase"/>
    <property type="match status" value="1"/>
</dbReference>
<keyword evidence="4" id="KW-0547">Nucleotide-binding</keyword>
<evidence type="ECO:0000256" key="4">
    <source>
        <dbReference type="ARBA" id="ARBA00022741"/>
    </source>
</evidence>
<dbReference type="PANTHER" id="PTHR24057">
    <property type="entry name" value="GLYCOGEN SYNTHASE KINASE-3 ALPHA"/>
    <property type="match status" value="1"/>
</dbReference>
<evidence type="ECO:0000313" key="9">
    <source>
        <dbReference type="Proteomes" id="UP000654075"/>
    </source>
</evidence>
<comment type="similarity">
    <text evidence="1">Belongs to the protein kinase superfamily. CMGC Ser/Thr protein kinase family. GSK-3 subfamily.</text>
</comment>
<dbReference type="AlphaFoldDB" id="A0A813ETF2"/>
<sequence>ASVVGTHHSVAIKTVKLRDSGREVEALQRVRGGPNVVTLLGCFEGVEALPQERSLNLVLEFVSDTLQRIIKHHRQLGTWMDMHFVRLYMHQLLRGLACLTRHRVVHRDIKPANLLVDPASHTLKVCDFGTSKFLDGAEAQQPYVCSRYYRAPELILSVPECTFAVDMWSAGCVLAEMLLGLPLFPGKDGVDQLHQIFEILGTPSPGELHAMNPQYDAAVGFGPPIEALPWGTVLGPLRSSPEVNSLLGQILQYDPSGRPQPMEAMAAAMFDELRRKAPELDPAFFNFTQEELEICPPGFGQRLIPWRRR</sequence>
<dbReference type="InterPro" id="IPR011009">
    <property type="entry name" value="Kinase-like_dom_sf"/>
</dbReference>
<keyword evidence="2" id="KW-0723">Serine/threonine-protein kinase</keyword>
<dbReference type="Pfam" id="PF00069">
    <property type="entry name" value="Pkinase"/>
    <property type="match status" value="1"/>
</dbReference>
<keyword evidence="9" id="KW-1185">Reference proteome</keyword>
<dbReference type="GO" id="GO:0005524">
    <property type="term" value="F:ATP binding"/>
    <property type="evidence" value="ECO:0007669"/>
    <property type="project" value="UniProtKB-KW"/>
</dbReference>
<dbReference type="GO" id="GO:0004674">
    <property type="term" value="F:protein serine/threonine kinase activity"/>
    <property type="evidence" value="ECO:0007669"/>
    <property type="project" value="UniProtKB-KW"/>
</dbReference>
<dbReference type="GO" id="GO:0005634">
    <property type="term" value="C:nucleus"/>
    <property type="evidence" value="ECO:0007669"/>
    <property type="project" value="TreeGrafter"/>
</dbReference>
<evidence type="ECO:0000313" key="8">
    <source>
        <dbReference type="EMBL" id="CAE8604431.1"/>
    </source>
</evidence>
<evidence type="ECO:0000256" key="1">
    <source>
        <dbReference type="ARBA" id="ARBA00005527"/>
    </source>
</evidence>
<dbReference type="InterPro" id="IPR008271">
    <property type="entry name" value="Ser/Thr_kinase_AS"/>
</dbReference>
<evidence type="ECO:0000256" key="5">
    <source>
        <dbReference type="ARBA" id="ARBA00022777"/>
    </source>
</evidence>
<dbReference type="Gene3D" id="1.10.510.10">
    <property type="entry name" value="Transferase(Phosphotransferase) domain 1"/>
    <property type="match status" value="1"/>
</dbReference>
<dbReference type="PROSITE" id="PS00108">
    <property type="entry name" value="PROTEIN_KINASE_ST"/>
    <property type="match status" value="1"/>
</dbReference>
<dbReference type="OrthoDB" id="2158884at2759"/>
<feature type="non-terminal residue" evidence="8">
    <location>
        <position position="309"/>
    </location>
</feature>
<dbReference type="SUPFAM" id="SSF56112">
    <property type="entry name" value="Protein kinase-like (PK-like)"/>
    <property type="match status" value="1"/>
</dbReference>
<protein>
    <recommendedName>
        <fullName evidence="7">Protein kinase domain-containing protein</fullName>
    </recommendedName>
</protein>
<organism evidence="8 9">
    <name type="scientific">Polarella glacialis</name>
    <name type="common">Dinoflagellate</name>
    <dbReference type="NCBI Taxonomy" id="89957"/>
    <lineage>
        <taxon>Eukaryota</taxon>
        <taxon>Sar</taxon>
        <taxon>Alveolata</taxon>
        <taxon>Dinophyceae</taxon>
        <taxon>Suessiales</taxon>
        <taxon>Suessiaceae</taxon>
        <taxon>Polarella</taxon>
    </lineage>
</organism>
<keyword evidence="5" id="KW-0418">Kinase</keyword>
<dbReference type="InterPro" id="IPR039192">
    <property type="entry name" value="STKc_GSK3"/>
</dbReference>
<evidence type="ECO:0000256" key="2">
    <source>
        <dbReference type="ARBA" id="ARBA00022527"/>
    </source>
</evidence>
<evidence type="ECO:0000256" key="6">
    <source>
        <dbReference type="ARBA" id="ARBA00022840"/>
    </source>
</evidence>
<evidence type="ECO:0000259" key="7">
    <source>
        <dbReference type="PROSITE" id="PS50011"/>
    </source>
</evidence>
<gene>
    <name evidence="8" type="ORF">PGLA1383_LOCUS22592</name>
</gene>
<keyword evidence="3" id="KW-0808">Transferase</keyword>
<dbReference type="EMBL" id="CAJNNV010016434">
    <property type="protein sequence ID" value="CAE8604431.1"/>
    <property type="molecule type" value="Genomic_DNA"/>
</dbReference>
<keyword evidence="6" id="KW-0067">ATP-binding</keyword>
<dbReference type="PROSITE" id="PS50011">
    <property type="entry name" value="PROTEIN_KINASE_DOM"/>
    <property type="match status" value="1"/>
</dbReference>
<dbReference type="InterPro" id="IPR000719">
    <property type="entry name" value="Prot_kinase_dom"/>
</dbReference>
<dbReference type="GO" id="GO:0030154">
    <property type="term" value="P:cell differentiation"/>
    <property type="evidence" value="ECO:0007669"/>
    <property type="project" value="TreeGrafter"/>
</dbReference>
<reference evidence="8" key="1">
    <citation type="submission" date="2021-02" db="EMBL/GenBank/DDBJ databases">
        <authorList>
            <person name="Dougan E. K."/>
            <person name="Rhodes N."/>
            <person name="Thang M."/>
            <person name="Chan C."/>
        </authorList>
    </citation>
    <scope>NUCLEOTIDE SEQUENCE</scope>
</reference>